<dbReference type="PANTHER" id="PTHR34427">
    <property type="entry name" value="DUF4283 DOMAIN PROTEIN"/>
    <property type="match status" value="1"/>
</dbReference>
<organism evidence="3 4">
    <name type="scientific">Vitis vinifera</name>
    <name type="common">Grape</name>
    <dbReference type="NCBI Taxonomy" id="29760"/>
    <lineage>
        <taxon>Eukaryota</taxon>
        <taxon>Viridiplantae</taxon>
        <taxon>Streptophyta</taxon>
        <taxon>Embryophyta</taxon>
        <taxon>Tracheophyta</taxon>
        <taxon>Spermatophyta</taxon>
        <taxon>Magnoliopsida</taxon>
        <taxon>eudicotyledons</taxon>
        <taxon>Gunneridae</taxon>
        <taxon>Pentapetalae</taxon>
        <taxon>rosids</taxon>
        <taxon>Vitales</taxon>
        <taxon>Vitaceae</taxon>
        <taxon>Viteae</taxon>
        <taxon>Vitis</taxon>
    </lineage>
</organism>
<dbReference type="Proteomes" id="UP000288805">
    <property type="component" value="Unassembled WGS sequence"/>
</dbReference>
<evidence type="ECO:0000259" key="2">
    <source>
        <dbReference type="Pfam" id="PF14111"/>
    </source>
</evidence>
<dbReference type="Pfam" id="PF14111">
    <property type="entry name" value="DUF4283"/>
    <property type="match status" value="1"/>
</dbReference>
<dbReference type="PANTHER" id="PTHR34427:SF5">
    <property type="entry name" value="DUF4283 DOMAIN-CONTAINING PROTEIN"/>
    <property type="match status" value="1"/>
</dbReference>
<evidence type="ECO:0000313" key="4">
    <source>
        <dbReference type="Proteomes" id="UP000288805"/>
    </source>
</evidence>
<feature type="compositionally biased region" description="Acidic residues" evidence="1">
    <location>
        <begin position="8"/>
        <end position="17"/>
    </location>
</feature>
<reference evidence="3 4" key="1">
    <citation type="journal article" date="2018" name="PLoS Genet.">
        <title>Population sequencing reveals clonal diversity and ancestral inbreeding in the grapevine cultivar Chardonnay.</title>
        <authorList>
            <person name="Roach M.J."/>
            <person name="Johnson D.L."/>
            <person name="Bohlmann J."/>
            <person name="van Vuuren H.J."/>
            <person name="Jones S.J."/>
            <person name="Pretorius I.S."/>
            <person name="Schmidt S.A."/>
            <person name="Borneman A.R."/>
        </authorList>
    </citation>
    <scope>NUCLEOTIDE SEQUENCE [LARGE SCALE GENOMIC DNA]</scope>
    <source>
        <strain evidence="4">cv. Chardonnay</strain>
        <tissue evidence="3">Leaf</tissue>
    </source>
</reference>
<gene>
    <name evidence="3" type="ORF">CK203_019080</name>
</gene>
<protein>
    <recommendedName>
        <fullName evidence="2">DUF4283 domain-containing protein</fullName>
    </recommendedName>
</protein>
<name>A0A438IQM3_VITVI</name>
<comment type="caution">
    <text evidence="3">The sequence shown here is derived from an EMBL/GenBank/DDBJ whole genome shotgun (WGS) entry which is preliminary data.</text>
</comment>
<evidence type="ECO:0000256" key="1">
    <source>
        <dbReference type="SAM" id="MobiDB-lite"/>
    </source>
</evidence>
<sequence length="295" mass="34069">MREKEGESVGEGDDDEVESNRKRQKFGVKSKTFEVEVEKRRGKTLIFIVESKKGVSSWVRLGPASVGMFLEGLEQCIKDGKNDKWEKGWKENWRRYSMVREVNKAGSFIRLGVVDAEEKRFSICIPRGRGGREGWPVMADVVRNLFKRTDKREENNGEPIPERVSSEMGNRNSIWFRMEFKEEDIRRNVDRLGQCLVGKWNPKAAEGRDLARMGWRMENAWELKGKLGLAWMDEGQALLEFEKAAEARKIFNVGERLVGGIHVDLERWSPSYGCLEEGDIEEELWVRIKGLPLSL</sequence>
<dbReference type="InterPro" id="IPR025558">
    <property type="entry name" value="DUF4283"/>
</dbReference>
<proteinExistence type="predicted"/>
<dbReference type="AlphaFoldDB" id="A0A438IQM3"/>
<evidence type="ECO:0000313" key="3">
    <source>
        <dbReference type="EMBL" id="RVW99014.1"/>
    </source>
</evidence>
<feature type="region of interest" description="Disordered" evidence="1">
    <location>
        <begin position="1"/>
        <end position="23"/>
    </location>
</feature>
<feature type="domain" description="DUF4283" evidence="2">
    <location>
        <begin position="190"/>
        <end position="275"/>
    </location>
</feature>
<dbReference type="EMBL" id="QGNW01000089">
    <property type="protein sequence ID" value="RVW99014.1"/>
    <property type="molecule type" value="Genomic_DNA"/>
</dbReference>
<accession>A0A438IQM3</accession>